<keyword evidence="3" id="KW-1185">Reference proteome</keyword>
<evidence type="ECO:0000256" key="1">
    <source>
        <dbReference type="SAM" id="Phobius"/>
    </source>
</evidence>
<keyword evidence="1" id="KW-1133">Transmembrane helix</keyword>
<evidence type="ECO:0000313" key="3">
    <source>
        <dbReference type="Proteomes" id="UP000292459"/>
    </source>
</evidence>
<comment type="caution">
    <text evidence="2">The sequence shown here is derived from an EMBL/GenBank/DDBJ whole genome shotgun (WGS) entry which is preliminary data.</text>
</comment>
<name>A0A4Q7E5B3_9CYAN</name>
<dbReference type="Proteomes" id="UP000292459">
    <property type="component" value="Unassembled WGS sequence"/>
</dbReference>
<gene>
    <name evidence="2" type="ORF">DYY88_16460</name>
</gene>
<feature type="transmembrane region" description="Helical" evidence="1">
    <location>
        <begin position="165"/>
        <end position="190"/>
    </location>
</feature>
<dbReference type="EMBL" id="QVFV01000004">
    <property type="protein sequence ID" value="RZM77239.1"/>
    <property type="molecule type" value="Genomic_DNA"/>
</dbReference>
<feature type="transmembrane region" description="Helical" evidence="1">
    <location>
        <begin position="34"/>
        <end position="55"/>
    </location>
</feature>
<sequence length="260" mass="29717">MTNTSLITLAFVVNIAVQIQLRSSIDNSSTNLKVFFYLIGSTILAGIFIKALEFVEERLILRLKKTIAYYESMESSFKELKERYYRKIQQLKERVASAIPQKYDIKSLSELSEAMDIASQYVNQVDLSVKEIESSLISQKNDIVQAEDLDMKILLLLAKEENLDFVWMIFLTTQMLLFLLSILEAIRYFWAFLLGVDSLKAIFDVYTGLLWISFLFTATIIIVAFNPTSPITWNIGKSIVAFTKVIIAKILEACRTNMGI</sequence>
<dbReference type="AlphaFoldDB" id="A0A4Q7E5B3"/>
<keyword evidence="1" id="KW-0472">Membrane</keyword>
<reference evidence="2 3" key="1">
    <citation type="submission" date="2018-11" db="EMBL/GenBank/DDBJ databases">
        <title>Whole genome sequencing of an environmental sample.</title>
        <authorList>
            <person name="Sarangi A.N."/>
            <person name="Singh D."/>
            <person name="Tripathy S."/>
        </authorList>
    </citation>
    <scope>NUCLEOTIDE SEQUENCE [LARGE SCALE GENOMIC DNA]</scope>
    <source>
        <strain evidence="2 3">Lakshadweep</strain>
    </source>
</reference>
<feature type="transmembrane region" description="Helical" evidence="1">
    <location>
        <begin position="202"/>
        <end position="225"/>
    </location>
</feature>
<dbReference type="RefSeq" id="WP_130199485.1">
    <property type="nucleotide sequence ID" value="NZ_QVFV01000004.1"/>
</dbReference>
<evidence type="ECO:0000313" key="2">
    <source>
        <dbReference type="EMBL" id="RZM77239.1"/>
    </source>
</evidence>
<organism evidence="2 3">
    <name type="scientific">Leptolyngbya iicbica LK</name>
    <dbReference type="NCBI Taxonomy" id="2294035"/>
    <lineage>
        <taxon>Bacteria</taxon>
        <taxon>Bacillati</taxon>
        <taxon>Cyanobacteriota</taxon>
        <taxon>Cyanophyceae</taxon>
        <taxon>Leptolyngbyales</taxon>
        <taxon>Leptolyngbyaceae</taxon>
        <taxon>Leptolyngbya group</taxon>
        <taxon>Leptolyngbya</taxon>
        <taxon>Leptolyngbya iicbica</taxon>
    </lineage>
</organism>
<proteinExistence type="predicted"/>
<keyword evidence="1" id="KW-0812">Transmembrane</keyword>
<accession>A0A4Q7E5B3</accession>
<protein>
    <submittedName>
        <fullName evidence="2">Uncharacterized protein</fullName>
    </submittedName>
</protein>